<evidence type="ECO:0000313" key="8">
    <source>
        <dbReference type="EMBL" id="QEW28568.1"/>
    </source>
</evidence>
<dbReference type="PANTHER" id="PTHR48111">
    <property type="entry name" value="REGULATOR OF RPOS"/>
    <property type="match status" value="1"/>
</dbReference>
<evidence type="ECO:0000313" key="9">
    <source>
        <dbReference type="Proteomes" id="UP000325785"/>
    </source>
</evidence>
<dbReference type="GO" id="GO:0005829">
    <property type="term" value="C:cytosol"/>
    <property type="evidence" value="ECO:0007669"/>
    <property type="project" value="TreeGrafter"/>
</dbReference>
<evidence type="ECO:0000256" key="5">
    <source>
        <dbReference type="ARBA" id="ARBA00023163"/>
    </source>
</evidence>
<evidence type="ECO:0000256" key="2">
    <source>
        <dbReference type="ARBA" id="ARBA00023012"/>
    </source>
</evidence>
<dbReference type="SUPFAM" id="SSF52172">
    <property type="entry name" value="CheY-like"/>
    <property type="match status" value="1"/>
</dbReference>
<gene>
    <name evidence="8" type="primary">kdpE</name>
    <name evidence="8" type="ORF">RIdsm_04399</name>
</gene>
<name>A0A5P3AJP0_9RHOB</name>
<evidence type="ECO:0000256" key="6">
    <source>
        <dbReference type="PROSITE-ProRule" id="PRU00169"/>
    </source>
</evidence>
<dbReference type="InterPro" id="IPR039420">
    <property type="entry name" value="WalR-like"/>
</dbReference>
<dbReference type="Gene3D" id="3.40.50.2300">
    <property type="match status" value="1"/>
</dbReference>
<keyword evidence="2" id="KW-0902">Two-component regulatory system</keyword>
<dbReference type="GO" id="GO:0032993">
    <property type="term" value="C:protein-DNA complex"/>
    <property type="evidence" value="ECO:0007669"/>
    <property type="project" value="TreeGrafter"/>
</dbReference>
<dbReference type="Pfam" id="PF00072">
    <property type="entry name" value="Response_reg"/>
    <property type="match status" value="1"/>
</dbReference>
<proteinExistence type="predicted"/>
<evidence type="ECO:0000256" key="4">
    <source>
        <dbReference type="ARBA" id="ARBA00023125"/>
    </source>
</evidence>
<dbReference type="PROSITE" id="PS50110">
    <property type="entry name" value="RESPONSE_REGULATORY"/>
    <property type="match status" value="1"/>
</dbReference>
<accession>A0A5P3AJP0</accession>
<dbReference type="InterPro" id="IPR001789">
    <property type="entry name" value="Sig_transdc_resp-reg_receiver"/>
</dbReference>
<dbReference type="EMBL" id="CP031598">
    <property type="protein sequence ID" value="QEW28568.1"/>
    <property type="molecule type" value="Genomic_DNA"/>
</dbReference>
<sequence length="322" mass="35141">MIRILSIEDDLIMQDMIAATLEAKGGYRVDFADTGAQGLTMLSEGLRKFDCLLIDVNLPDMTGIGFLENARALRGYDETPMIVVTKSDDETTIVDAFCAGATDFLAKPFIPSELIARLSVAQPQTRQRSHDVPAPRRQTLPAVAGVTAPSYRSSDVFLNFLHSLDPGQVRKTTLIAVDHLAAHDMAAAHRDPENVVAAVVNAMSFVFDGQLVICTSMTEHQVVAALSARPSETPLMLTHQLVERIQVTHRNAGGWTPGIVVGNPITPSMFFADEPLRLLERALLSVERRRRAVESDRNVENGLPIGGRAGMRGRIRTADDFA</sequence>
<keyword evidence="1 6" id="KW-0597">Phosphoprotein</keyword>
<dbReference type="Proteomes" id="UP000325785">
    <property type="component" value="Chromosome"/>
</dbReference>
<protein>
    <submittedName>
        <fullName evidence="8">KDP operon transcriptional regulatory protein KdpE</fullName>
    </submittedName>
</protein>
<dbReference type="PANTHER" id="PTHR48111:SF1">
    <property type="entry name" value="TWO-COMPONENT RESPONSE REGULATOR ORR33"/>
    <property type="match status" value="1"/>
</dbReference>
<dbReference type="GO" id="GO:0000976">
    <property type="term" value="F:transcription cis-regulatory region binding"/>
    <property type="evidence" value="ECO:0007669"/>
    <property type="project" value="TreeGrafter"/>
</dbReference>
<reference evidence="8 9" key="1">
    <citation type="submission" date="2018-08" db="EMBL/GenBank/DDBJ databases">
        <title>Genetic Globetrotter - A new plasmid hitch-hiking vast phylogenetic and geographic distances.</title>
        <authorList>
            <person name="Vollmers J."/>
            <person name="Petersen J."/>
        </authorList>
    </citation>
    <scope>NUCLEOTIDE SEQUENCE [LARGE SCALE GENOMIC DNA]</scope>
    <source>
        <strain evidence="8 9">DSM 26383</strain>
    </source>
</reference>
<evidence type="ECO:0000256" key="3">
    <source>
        <dbReference type="ARBA" id="ARBA00023015"/>
    </source>
</evidence>
<organism evidence="8 9">
    <name type="scientific">Roseovarius indicus</name>
    <dbReference type="NCBI Taxonomy" id="540747"/>
    <lineage>
        <taxon>Bacteria</taxon>
        <taxon>Pseudomonadati</taxon>
        <taxon>Pseudomonadota</taxon>
        <taxon>Alphaproteobacteria</taxon>
        <taxon>Rhodobacterales</taxon>
        <taxon>Roseobacteraceae</taxon>
        <taxon>Roseovarius</taxon>
    </lineage>
</organism>
<dbReference type="OrthoDB" id="7326651at2"/>
<dbReference type="AlphaFoldDB" id="A0A5P3AJP0"/>
<feature type="modified residue" description="4-aspartylphosphate" evidence="6">
    <location>
        <position position="55"/>
    </location>
</feature>
<evidence type="ECO:0000259" key="7">
    <source>
        <dbReference type="PROSITE" id="PS50110"/>
    </source>
</evidence>
<dbReference type="SMART" id="SM00448">
    <property type="entry name" value="REC"/>
    <property type="match status" value="1"/>
</dbReference>
<dbReference type="RefSeq" id="WP_057820207.1">
    <property type="nucleotide sequence ID" value="NZ_CAXRJZ010000016.1"/>
</dbReference>
<evidence type="ECO:0000256" key="1">
    <source>
        <dbReference type="ARBA" id="ARBA00022553"/>
    </source>
</evidence>
<keyword evidence="5" id="KW-0804">Transcription</keyword>
<dbReference type="GO" id="GO:0006355">
    <property type="term" value="P:regulation of DNA-templated transcription"/>
    <property type="evidence" value="ECO:0007669"/>
    <property type="project" value="TreeGrafter"/>
</dbReference>
<keyword evidence="4" id="KW-0238">DNA-binding</keyword>
<dbReference type="InterPro" id="IPR011006">
    <property type="entry name" value="CheY-like_superfamily"/>
</dbReference>
<keyword evidence="3" id="KW-0805">Transcription regulation</keyword>
<dbReference type="GO" id="GO:0000156">
    <property type="term" value="F:phosphorelay response regulator activity"/>
    <property type="evidence" value="ECO:0007669"/>
    <property type="project" value="TreeGrafter"/>
</dbReference>
<feature type="domain" description="Response regulatory" evidence="7">
    <location>
        <begin position="3"/>
        <end position="122"/>
    </location>
</feature>
<dbReference type="KEGG" id="rid:RIdsm_04399"/>